<reference evidence="7" key="1">
    <citation type="submission" date="2021-11" db="EMBL/GenBank/DDBJ databases">
        <title>Genome sequence.</title>
        <authorList>
            <person name="Sun Q."/>
        </authorList>
    </citation>
    <scope>NUCLEOTIDE SEQUENCE</scope>
    <source>
        <strain evidence="7">JC740</strain>
    </source>
</reference>
<dbReference type="EMBL" id="JAJKFW010000059">
    <property type="protein sequence ID" value="MCC9644742.1"/>
    <property type="molecule type" value="Genomic_DNA"/>
</dbReference>
<dbReference type="Proteomes" id="UP001430306">
    <property type="component" value="Unassembled WGS sequence"/>
</dbReference>
<dbReference type="Pfam" id="PF08281">
    <property type="entry name" value="Sigma70_r4_2"/>
    <property type="match status" value="1"/>
</dbReference>
<organism evidence="7 8">
    <name type="scientific">Rhodopirellula halodulae</name>
    <dbReference type="NCBI Taxonomy" id="2894198"/>
    <lineage>
        <taxon>Bacteria</taxon>
        <taxon>Pseudomonadati</taxon>
        <taxon>Planctomycetota</taxon>
        <taxon>Planctomycetia</taxon>
        <taxon>Pirellulales</taxon>
        <taxon>Pirellulaceae</taxon>
        <taxon>Rhodopirellula</taxon>
    </lineage>
</organism>
<sequence>MDPQSTNPAEANSQEEFVRLLSAHSSKIMSFIRILTMNRQDDAEEIFQLTCMVLWQKFSQYDPSGNFSAWASRMAYFETLKYRESKRRIKLLGDDALELLAEAAMPITAELTDRRSALSDCIRKLSHPDRDLIRLRYFEGLSVAEISEQAGRSTHAIYRELSKIHGALSRCVDRSVEGGWA</sequence>
<dbReference type="NCBIfam" id="TIGR02989">
    <property type="entry name" value="Sig-70_gvs1"/>
    <property type="match status" value="1"/>
</dbReference>
<dbReference type="PANTHER" id="PTHR43133">
    <property type="entry name" value="RNA POLYMERASE ECF-TYPE SIGMA FACTO"/>
    <property type="match status" value="1"/>
</dbReference>
<name>A0ABS8NMD5_9BACT</name>
<comment type="caution">
    <text evidence="7">The sequence shown here is derived from an EMBL/GenBank/DDBJ whole genome shotgun (WGS) entry which is preliminary data.</text>
</comment>
<dbReference type="PANTHER" id="PTHR43133:SF51">
    <property type="entry name" value="RNA POLYMERASE SIGMA FACTOR"/>
    <property type="match status" value="1"/>
</dbReference>
<keyword evidence="4" id="KW-0804">Transcription</keyword>
<evidence type="ECO:0000313" key="8">
    <source>
        <dbReference type="Proteomes" id="UP001430306"/>
    </source>
</evidence>
<dbReference type="InterPro" id="IPR036388">
    <property type="entry name" value="WH-like_DNA-bd_sf"/>
</dbReference>
<evidence type="ECO:0000259" key="5">
    <source>
        <dbReference type="Pfam" id="PF04542"/>
    </source>
</evidence>
<dbReference type="SUPFAM" id="SSF88946">
    <property type="entry name" value="Sigma2 domain of RNA polymerase sigma factors"/>
    <property type="match status" value="1"/>
</dbReference>
<comment type="similarity">
    <text evidence="1">Belongs to the sigma-70 factor family. ECF subfamily.</text>
</comment>
<keyword evidence="3" id="KW-0731">Sigma factor</keyword>
<protein>
    <submittedName>
        <fullName evidence="7">Sigma-70 family RNA polymerase sigma factor</fullName>
    </submittedName>
</protein>
<proteinExistence type="inferred from homology"/>
<accession>A0ABS8NMD5</accession>
<dbReference type="InterPro" id="IPR039425">
    <property type="entry name" value="RNA_pol_sigma-70-like"/>
</dbReference>
<dbReference type="Gene3D" id="1.10.1740.10">
    <property type="match status" value="1"/>
</dbReference>
<evidence type="ECO:0000256" key="3">
    <source>
        <dbReference type="ARBA" id="ARBA00023082"/>
    </source>
</evidence>
<evidence type="ECO:0000256" key="4">
    <source>
        <dbReference type="ARBA" id="ARBA00023163"/>
    </source>
</evidence>
<evidence type="ECO:0000259" key="6">
    <source>
        <dbReference type="Pfam" id="PF08281"/>
    </source>
</evidence>
<dbReference type="RefSeq" id="WP_230256523.1">
    <property type="nucleotide sequence ID" value="NZ_JAJKFV010000033.1"/>
</dbReference>
<keyword evidence="2" id="KW-0805">Transcription regulation</keyword>
<evidence type="ECO:0000256" key="2">
    <source>
        <dbReference type="ARBA" id="ARBA00023015"/>
    </source>
</evidence>
<keyword evidence="8" id="KW-1185">Reference proteome</keyword>
<evidence type="ECO:0000256" key="1">
    <source>
        <dbReference type="ARBA" id="ARBA00010641"/>
    </source>
</evidence>
<dbReference type="Gene3D" id="1.10.10.10">
    <property type="entry name" value="Winged helix-like DNA-binding domain superfamily/Winged helix DNA-binding domain"/>
    <property type="match status" value="1"/>
</dbReference>
<dbReference type="NCBIfam" id="TIGR02937">
    <property type="entry name" value="sigma70-ECF"/>
    <property type="match status" value="1"/>
</dbReference>
<gene>
    <name evidence="7" type="ORF">LOC71_20910</name>
</gene>
<dbReference type="InterPro" id="IPR013324">
    <property type="entry name" value="RNA_pol_sigma_r3/r4-like"/>
</dbReference>
<dbReference type="InterPro" id="IPR014284">
    <property type="entry name" value="RNA_pol_sigma-70_dom"/>
</dbReference>
<dbReference type="InterPro" id="IPR013249">
    <property type="entry name" value="RNA_pol_sigma70_r4_t2"/>
</dbReference>
<feature type="domain" description="RNA polymerase sigma-70 region 2" evidence="5">
    <location>
        <begin position="21"/>
        <end position="88"/>
    </location>
</feature>
<dbReference type="Pfam" id="PF04542">
    <property type="entry name" value="Sigma70_r2"/>
    <property type="match status" value="1"/>
</dbReference>
<dbReference type="InterPro" id="IPR013325">
    <property type="entry name" value="RNA_pol_sigma_r2"/>
</dbReference>
<dbReference type="InterPro" id="IPR007627">
    <property type="entry name" value="RNA_pol_sigma70_r2"/>
</dbReference>
<feature type="domain" description="RNA polymerase sigma factor 70 region 4 type 2" evidence="6">
    <location>
        <begin position="117"/>
        <end position="162"/>
    </location>
</feature>
<dbReference type="InterPro" id="IPR014331">
    <property type="entry name" value="RNA_pol_sigma70_ECF_RHOBA"/>
</dbReference>
<evidence type="ECO:0000313" key="7">
    <source>
        <dbReference type="EMBL" id="MCC9644742.1"/>
    </source>
</evidence>
<dbReference type="SUPFAM" id="SSF88659">
    <property type="entry name" value="Sigma3 and sigma4 domains of RNA polymerase sigma factors"/>
    <property type="match status" value="1"/>
</dbReference>